<organism evidence="2 3">
    <name type="scientific">Sphingomonas panacis</name>
    <dbReference type="NCBI Taxonomy" id="1560345"/>
    <lineage>
        <taxon>Bacteria</taxon>
        <taxon>Pseudomonadati</taxon>
        <taxon>Pseudomonadota</taxon>
        <taxon>Alphaproteobacteria</taxon>
        <taxon>Sphingomonadales</taxon>
        <taxon>Sphingomonadaceae</taxon>
        <taxon>Sphingomonas</taxon>
    </lineage>
</organism>
<dbReference type="EMBL" id="CP014168">
    <property type="protein sequence ID" value="AOH84579.1"/>
    <property type="molecule type" value="Genomic_DNA"/>
</dbReference>
<reference evidence="2 3" key="1">
    <citation type="submission" date="2016-01" db="EMBL/GenBank/DDBJ databases">
        <title>Complete genome and mega plasmid sequence of Sphingomonas panacis DCY99 elicits systemic resistance in rice to Xanthomonas oryzae.</title>
        <authorList>
            <person name="Kim Y.J."/>
            <person name="Yang D.C."/>
            <person name="Sing P."/>
        </authorList>
    </citation>
    <scope>NUCLEOTIDE SEQUENCE [LARGE SCALE GENOMIC DNA]</scope>
    <source>
        <strain evidence="2 3">DCY99</strain>
    </source>
</reference>
<name>A0A1B3ZAY8_9SPHN</name>
<protein>
    <recommendedName>
        <fullName evidence="4">Glycerophosphoryl diester phosphodiesterase membrane domain-containing protein</fullName>
    </recommendedName>
</protein>
<dbReference type="KEGG" id="span:AWL63_11980"/>
<dbReference type="Proteomes" id="UP000094256">
    <property type="component" value="Chromosome"/>
</dbReference>
<proteinExistence type="predicted"/>
<feature type="transmembrane region" description="Helical" evidence="1">
    <location>
        <begin position="53"/>
        <end position="78"/>
    </location>
</feature>
<evidence type="ECO:0008006" key="4">
    <source>
        <dbReference type="Google" id="ProtNLM"/>
    </source>
</evidence>
<feature type="transmembrane region" description="Helical" evidence="1">
    <location>
        <begin position="22"/>
        <end position="41"/>
    </location>
</feature>
<dbReference type="STRING" id="1560345.AWL63_11980"/>
<keyword evidence="1" id="KW-0472">Membrane</keyword>
<keyword evidence="3" id="KW-1185">Reference proteome</keyword>
<evidence type="ECO:0000313" key="3">
    <source>
        <dbReference type="Proteomes" id="UP000094256"/>
    </source>
</evidence>
<sequence>MVNLEAVWDRTSEFVAERRAEVMPIVGLLLFVPLALMNTLMPLIEREPNVRNIGLGLVVVALGIVTMWGHLALTALVLEARGWTAAVRTGAGRLPVAVLISLIEMVVVVLAVAPIFVAFAMSGIVPGRTPAGSMPMIGLEPAVFILVYGLAFAIVGLVLLARLLLVDAALVGERRGVSALIRSLSLTRGMTLKLVGVVLLYILVSQVAGLATKTVFGAILGVLTLGDDTATVATIITTTLVALVQTGFTALATVFTARLFIAVRDARETIVELV</sequence>
<dbReference type="RefSeq" id="WP_069205129.1">
    <property type="nucleotide sequence ID" value="NZ_CP014168.1"/>
</dbReference>
<keyword evidence="1" id="KW-0812">Transmembrane</keyword>
<gene>
    <name evidence="2" type="ORF">AWL63_11980</name>
</gene>
<accession>A0A1B3ZAY8</accession>
<evidence type="ECO:0000313" key="2">
    <source>
        <dbReference type="EMBL" id="AOH84579.1"/>
    </source>
</evidence>
<feature type="transmembrane region" description="Helical" evidence="1">
    <location>
        <begin position="99"/>
        <end position="125"/>
    </location>
</feature>
<dbReference type="OrthoDB" id="7585068at2"/>
<feature type="transmembrane region" description="Helical" evidence="1">
    <location>
        <begin position="145"/>
        <end position="171"/>
    </location>
</feature>
<feature type="transmembrane region" description="Helical" evidence="1">
    <location>
        <begin position="232"/>
        <end position="257"/>
    </location>
</feature>
<evidence type="ECO:0000256" key="1">
    <source>
        <dbReference type="SAM" id="Phobius"/>
    </source>
</evidence>
<feature type="transmembrane region" description="Helical" evidence="1">
    <location>
        <begin position="192"/>
        <end position="212"/>
    </location>
</feature>
<dbReference type="AlphaFoldDB" id="A0A1B3ZAY8"/>
<keyword evidence="1" id="KW-1133">Transmembrane helix</keyword>